<keyword evidence="6" id="KW-1185">Reference proteome</keyword>
<reference evidence="5 6" key="1">
    <citation type="submission" date="2020-02" db="EMBL/GenBank/DDBJ databases">
        <authorList>
            <person name="Ferguson B K."/>
        </authorList>
    </citation>
    <scope>NUCLEOTIDE SEQUENCE [LARGE SCALE GENOMIC DNA]</scope>
</reference>
<keyword evidence="2" id="KW-0808">Transferase</keyword>
<organism evidence="5 6">
    <name type="scientific">Nesidiocoris tenuis</name>
    <dbReference type="NCBI Taxonomy" id="355587"/>
    <lineage>
        <taxon>Eukaryota</taxon>
        <taxon>Metazoa</taxon>
        <taxon>Ecdysozoa</taxon>
        <taxon>Arthropoda</taxon>
        <taxon>Hexapoda</taxon>
        <taxon>Insecta</taxon>
        <taxon>Pterygota</taxon>
        <taxon>Neoptera</taxon>
        <taxon>Paraneoptera</taxon>
        <taxon>Hemiptera</taxon>
        <taxon>Heteroptera</taxon>
        <taxon>Panheteroptera</taxon>
        <taxon>Cimicomorpha</taxon>
        <taxon>Miridae</taxon>
        <taxon>Dicyphina</taxon>
        <taxon>Nesidiocoris</taxon>
    </lineage>
</organism>
<dbReference type="Pfam" id="PF00685">
    <property type="entry name" value="Sulfotransfer_1"/>
    <property type="match status" value="1"/>
</dbReference>
<evidence type="ECO:0000256" key="1">
    <source>
        <dbReference type="ARBA" id="ARBA00005771"/>
    </source>
</evidence>
<feature type="transmembrane region" description="Helical" evidence="3">
    <location>
        <begin position="32"/>
        <end position="57"/>
    </location>
</feature>
<keyword evidence="3" id="KW-1133">Transmembrane helix</keyword>
<dbReference type="GO" id="GO:0008146">
    <property type="term" value="F:sulfotransferase activity"/>
    <property type="evidence" value="ECO:0007669"/>
    <property type="project" value="InterPro"/>
</dbReference>
<dbReference type="EMBL" id="CADCXU010019142">
    <property type="protein sequence ID" value="CAB0007553.1"/>
    <property type="molecule type" value="Genomic_DNA"/>
</dbReference>
<evidence type="ECO:0000313" key="6">
    <source>
        <dbReference type="Proteomes" id="UP000479000"/>
    </source>
</evidence>
<dbReference type="OrthoDB" id="205623at2759"/>
<dbReference type="InterPro" id="IPR027417">
    <property type="entry name" value="P-loop_NTPase"/>
</dbReference>
<evidence type="ECO:0000313" key="5">
    <source>
        <dbReference type="EMBL" id="CAB0007553.1"/>
    </source>
</evidence>
<dbReference type="AlphaFoldDB" id="A0A6H5H1R1"/>
<evidence type="ECO:0000256" key="3">
    <source>
        <dbReference type="SAM" id="Phobius"/>
    </source>
</evidence>
<name>A0A6H5H1R1_9HEMI</name>
<keyword evidence="3" id="KW-0472">Membrane</keyword>
<evidence type="ECO:0000256" key="2">
    <source>
        <dbReference type="ARBA" id="ARBA00022679"/>
    </source>
</evidence>
<protein>
    <recommendedName>
        <fullName evidence="4">Sulfotransferase domain-containing protein</fullName>
    </recommendedName>
</protein>
<gene>
    <name evidence="5" type="ORF">NTEN_LOCUS12826</name>
</gene>
<feature type="domain" description="Sulfotransferase" evidence="4">
    <location>
        <begin position="55"/>
        <end position="252"/>
    </location>
</feature>
<sequence>MSLTFCLIVSLTSNLIMSSSICFIVSLASNLILSSSFCFMVTSSLMCFILFMIYVWFDMADSITAAEELPSPRLIKSHLPPDLLPSEIWTVKPKLLYVYRNPKDVAISYCHHYRLFNEYTGSQDLFIEAFLQDKVMFSPFWKHVLAYWNRRDLPQLKFITFDDMKKDLRSVLKSVAEHLNVTIPADREDEVLDHLSFARMSKNPMVNFEAERKEMGKLDQHFIRKGETGQWKKTLSEELVKRFDSWSNSFLAGSDFPYYS</sequence>
<dbReference type="InterPro" id="IPR000863">
    <property type="entry name" value="Sulfotransferase_dom"/>
</dbReference>
<accession>A0A6H5H1R1</accession>
<evidence type="ECO:0000259" key="4">
    <source>
        <dbReference type="Pfam" id="PF00685"/>
    </source>
</evidence>
<keyword evidence="3" id="KW-0812">Transmembrane</keyword>
<dbReference type="SUPFAM" id="SSF52540">
    <property type="entry name" value="P-loop containing nucleoside triphosphate hydrolases"/>
    <property type="match status" value="1"/>
</dbReference>
<comment type="similarity">
    <text evidence="1">Belongs to the sulfotransferase 1 family.</text>
</comment>
<dbReference type="Gene3D" id="3.40.50.300">
    <property type="entry name" value="P-loop containing nucleotide triphosphate hydrolases"/>
    <property type="match status" value="1"/>
</dbReference>
<dbReference type="Proteomes" id="UP000479000">
    <property type="component" value="Unassembled WGS sequence"/>
</dbReference>
<proteinExistence type="inferred from homology"/>
<dbReference type="PANTHER" id="PTHR11783">
    <property type="entry name" value="SULFOTRANSFERASE SULT"/>
    <property type="match status" value="1"/>
</dbReference>